<dbReference type="EMBL" id="JACJJC010000009">
    <property type="protein sequence ID" value="MBM6704254.1"/>
    <property type="molecule type" value="Genomic_DNA"/>
</dbReference>
<sequence length="130" mass="14130">MELVWFGDRPAGVRKNLNDPIIQAHWETAKLLGIDERKDLPLEAQSLNDNVPAAIGIPTINIAVGTTATSQGGHTWYEWGIPGNGEAESKRVYRLIMMGLLAAGYNTADGKTVEPALGPIGPRTTEEMYK</sequence>
<proteinExistence type="predicted"/>
<keyword evidence="2" id="KW-1185">Reference proteome</keyword>
<dbReference type="Proteomes" id="UP000715095">
    <property type="component" value="Unassembled WGS sequence"/>
</dbReference>
<name>A0ABS2DSH6_9BURK</name>
<comment type="caution">
    <text evidence="1">The sequence shown here is derived from an EMBL/GenBank/DDBJ whole genome shotgun (WGS) entry which is preliminary data.</text>
</comment>
<gene>
    <name evidence="1" type="ORF">H6A60_07135</name>
</gene>
<organism evidence="1 2">
    <name type="scientific">Sutterella massiliensis</name>
    <dbReference type="NCBI Taxonomy" id="1816689"/>
    <lineage>
        <taxon>Bacteria</taxon>
        <taxon>Pseudomonadati</taxon>
        <taxon>Pseudomonadota</taxon>
        <taxon>Betaproteobacteria</taxon>
        <taxon>Burkholderiales</taxon>
        <taxon>Sutterellaceae</taxon>
        <taxon>Sutterella</taxon>
    </lineage>
</organism>
<evidence type="ECO:0000313" key="1">
    <source>
        <dbReference type="EMBL" id="MBM6704254.1"/>
    </source>
</evidence>
<reference evidence="1 2" key="1">
    <citation type="journal article" date="2021" name="Sci. Rep.">
        <title>The distribution of antibiotic resistance genes in chicken gut microbiota commensals.</title>
        <authorList>
            <person name="Juricova H."/>
            <person name="Matiasovicova J."/>
            <person name="Kubasova T."/>
            <person name="Cejkova D."/>
            <person name="Rychlik I."/>
        </authorList>
    </citation>
    <scope>NUCLEOTIDE SEQUENCE [LARGE SCALE GENOMIC DNA]</scope>
    <source>
        <strain evidence="1 2">An829</strain>
    </source>
</reference>
<evidence type="ECO:0008006" key="3">
    <source>
        <dbReference type="Google" id="ProtNLM"/>
    </source>
</evidence>
<dbReference type="RefSeq" id="WP_205102779.1">
    <property type="nucleotide sequence ID" value="NZ_JACJJC010000009.1"/>
</dbReference>
<accession>A0ABS2DSH6</accession>
<protein>
    <recommendedName>
        <fullName evidence="3">Reductive dehalogenase subunit A</fullName>
    </recommendedName>
</protein>
<evidence type="ECO:0000313" key="2">
    <source>
        <dbReference type="Proteomes" id="UP000715095"/>
    </source>
</evidence>